<dbReference type="Gene3D" id="2.40.420.20">
    <property type="match status" value="1"/>
</dbReference>
<evidence type="ECO:0000256" key="3">
    <source>
        <dbReference type="SAM" id="MobiDB-lite"/>
    </source>
</evidence>
<feature type="domain" description="DUF3347" evidence="4">
    <location>
        <begin position="776"/>
        <end position="861"/>
    </location>
</feature>
<dbReference type="Gene3D" id="2.40.30.170">
    <property type="match status" value="1"/>
</dbReference>
<dbReference type="InterPro" id="IPR021782">
    <property type="entry name" value="DUF3347"/>
</dbReference>
<comment type="similarity">
    <text evidence="1">Belongs to the membrane fusion protein (MFP) (TC 8.A.1) family.</text>
</comment>
<gene>
    <name evidence="8" type="ORF">DPQ33_16210</name>
</gene>
<evidence type="ECO:0000313" key="8">
    <source>
        <dbReference type="EMBL" id="TVM15031.1"/>
    </source>
</evidence>
<feature type="region of interest" description="Disordered" evidence="3">
    <location>
        <begin position="441"/>
        <end position="471"/>
    </location>
</feature>
<reference evidence="8 9" key="1">
    <citation type="submission" date="2018-06" db="EMBL/GenBank/DDBJ databases">
        <title>Complete genome of Desulfovibrio indonesiensis P37SLT.</title>
        <authorList>
            <person name="Crispim J.S."/>
            <person name="Vidigal P.M.P."/>
            <person name="Silva L.C.F."/>
            <person name="Laguardia C.N."/>
            <person name="Araujo L.C."/>
            <person name="Dias R.S."/>
            <person name="Sousa M.P."/>
            <person name="Paula S.O."/>
            <person name="Silva C."/>
        </authorList>
    </citation>
    <scope>NUCLEOTIDE SEQUENCE [LARGE SCALE GENOMIC DNA]</scope>
    <source>
        <strain evidence="8 9">P37SLT</strain>
    </source>
</reference>
<dbReference type="GO" id="GO:0060003">
    <property type="term" value="P:copper ion export"/>
    <property type="evidence" value="ECO:0007669"/>
    <property type="project" value="TreeGrafter"/>
</dbReference>
<sequence length="916" mass="98165">MKRSTRILGAVLLLAAVFAVGYFVGSPSRAPEKPATDQPAADGHEDHDHAAAEQPAASGESGGDVVWTCSMHPQIQLPEPGQCPICFMDLIPLTDGDGDGEVVSLRQIRLSSRARTLAEVEVVPVERRAVGLTTRLTGKVAYDETRLAEIAAWVGGRLDTLYVDYTGQQVEGGERLASIYSPDLLSAQAELIQAAETLERLADSRSTLTKQTAQRTLDAARKKLSLLGLSGGQIDAVLRRGTPSDHVTITSTTGGVVIERHVTEGAYVQTGAPLFTVADLSRVWVVLEAYESDLPWIRMGQTVRFATAAHPGETFEGEVVYIDPFVDRSTRTIRVRLEANNEDGRLKPGMFVTAAQRTEAGDDATPLVIPASAPLLTGKRAVVYLQHPDDPGLYYGQEIVLGPRAGDVYIVREGLSEGDLVVAKGAFKIDSAVQIKAKPSMMTPDAGAPAPAGHDHGMHAAGPPGAGTEMEMPDEPAYDVPFEFARQLPVLPQHYAMVEEAVYAARQGAVGVEAVRSAFKDFYDAVCAIDPTSITDQDAALLWKELSMLLRNDSFLGSEAEDVSEAARLFRTFEGHFAELRDAFPLAPPKRAALLQAPPAFRESLTQLFRSYLAMHDALSGDDAEAARAAADELRSLLGRVPADELSGEAADVWQEASGAMQDALDAMEGGDITAMRDSFQPLSDGLTTLITRFGGPDDTPVYEMFCPMAFDNQGGTWLQIQPDVLNPYYGASMLRCGEVRRELAPSEPATGDPMESPASSLLDTPAAFRQALAPIVSAYLGVQLALADDHLPTAREQARVLTLTLPMVDASGLSEAAATIWSDARASLEQGAAAIESSTDIEAARMGFLTLSEGMLTATARLGAGVNRDLYEAFCPMAFGNEGASWVQESEEILNPYFGASMLRCGEIERPLGVR</sequence>
<dbReference type="GO" id="GO:0030313">
    <property type="term" value="C:cell envelope"/>
    <property type="evidence" value="ECO:0007669"/>
    <property type="project" value="TreeGrafter"/>
</dbReference>
<feature type="domain" description="CusB-like barrel-sandwich hybrid" evidence="6">
    <location>
        <begin position="150"/>
        <end position="278"/>
    </location>
</feature>
<dbReference type="GO" id="GO:0016020">
    <property type="term" value="C:membrane"/>
    <property type="evidence" value="ECO:0007669"/>
    <property type="project" value="InterPro"/>
</dbReference>
<proteinExistence type="inferred from homology"/>
<dbReference type="Pfam" id="PF25919">
    <property type="entry name" value="BSH_CusB"/>
    <property type="match status" value="1"/>
</dbReference>
<evidence type="ECO:0000259" key="5">
    <source>
        <dbReference type="Pfam" id="PF19335"/>
    </source>
</evidence>
<accession>A0A7M3MBG4</accession>
<dbReference type="InterPro" id="IPR045800">
    <property type="entry name" value="HMBD"/>
</dbReference>
<dbReference type="EMBL" id="QMIE01000019">
    <property type="protein sequence ID" value="TVM15031.1"/>
    <property type="molecule type" value="Genomic_DNA"/>
</dbReference>
<dbReference type="InterPro" id="IPR051909">
    <property type="entry name" value="MFP_Cation_Efflux"/>
</dbReference>
<evidence type="ECO:0000313" key="9">
    <source>
        <dbReference type="Proteomes" id="UP000448292"/>
    </source>
</evidence>
<evidence type="ECO:0000259" key="6">
    <source>
        <dbReference type="Pfam" id="PF25919"/>
    </source>
</evidence>
<dbReference type="RefSeq" id="WP_144304271.1">
    <property type="nucleotide sequence ID" value="NZ_QMIE01000019.1"/>
</dbReference>
<feature type="region of interest" description="Disordered" evidence="3">
    <location>
        <begin position="28"/>
        <end position="63"/>
    </location>
</feature>
<organism evidence="8 9">
    <name type="scientific">Oceanidesulfovibrio indonesiensis</name>
    <dbReference type="NCBI Taxonomy" id="54767"/>
    <lineage>
        <taxon>Bacteria</taxon>
        <taxon>Pseudomonadati</taxon>
        <taxon>Thermodesulfobacteriota</taxon>
        <taxon>Desulfovibrionia</taxon>
        <taxon>Desulfovibrionales</taxon>
        <taxon>Desulfovibrionaceae</taxon>
        <taxon>Oceanidesulfovibrio</taxon>
    </lineage>
</organism>
<keyword evidence="2" id="KW-0813">Transport</keyword>
<dbReference type="Pfam" id="PF19335">
    <property type="entry name" value="HMBD"/>
    <property type="match status" value="1"/>
</dbReference>
<feature type="domain" description="DUF3347" evidence="4">
    <location>
        <begin position="609"/>
        <end position="695"/>
    </location>
</feature>
<dbReference type="OrthoDB" id="9806939at2"/>
<dbReference type="InterPro" id="IPR058790">
    <property type="entry name" value="BSH_CusB"/>
</dbReference>
<evidence type="ECO:0000256" key="1">
    <source>
        <dbReference type="ARBA" id="ARBA00009477"/>
    </source>
</evidence>
<protein>
    <submittedName>
        <fullName evidence="8">Efflux RND transporter periplasmic adaptor subunit</fullName>
    </submittedName>
</protein>
<dbReference type="GO" id="GO:0015679">
    <property type="term" value="P:plasma membrane copper ion transport"/>
    <property type="evidence" value="ECO:0007669"/>
    <property type="project" value="TreeGrafter"/>
</dbReference>
<feature type="domain" description="Heavy metal binding" evidence="5">
    <location>
        <begin position="66"/>
        <end position="92"/>
    </location>
</feature>
<evidence type="ECO:0000256" key="2">
    <source>
        <dbReference type="ARBA" id="ARBA00022448"/>
    </source>
</evidence>
<feature type="compositionally biased region" description="Low complexity" evidence="3">
    <location>
        <begin position="459"/>
        <end position="468"/>
    </location>
</feature>
<dbReference type="GO" id="GO:0022857">
    <property type="term" value="F:transmembrane transporter activity"/>
    <property type="evidence" value="ECO:0007669"/>
    <property type="project" value="InterPro"/>
</dbReference>
<name>A0A7M3MBG4_9BACT</name>
<evidence type="ECO:0000259" key="7">
    <source>
        <dbReference type="Pfam" id="PF25954"/>
    </source>
</evidence>
<dbReference type="InterPro" id="IPR058792">
    <property type="entry name" value="Beta-barrel_RND_2"/>
</dbReference>
<keyword evidence="9" id="KW-1185">Reference proteome</keyword>
<dbReference type="PANTHER" id="PTHR30097:SF4">
    <property type="entry name" value="SLR6042 PROTEIN"/>
    <property type="match status" value="1"/>
</dbReference>
<feature type="compositionally biased region" description="Low complexity" evidence="3">
    <location>
        <begin position="441"/>
        <end position="452"/>
    </location>
</feature>
<dbReference type="NCBIfam" id="TIGR01730">
    <property type="entry name" value="RND_mfp"/>
    <property type="match status" value="1"/>
</dbReference>
<dbReference type="InterPro" id="IPR006143">
    <property type="entry name" value="RND_pump_MFP"/>
</dbReference>
<evidence type="ECO:0000259" key="4">
    <source>
        <dbReference type="Pfam" id="PF11827"/>
    </source>
</evidence>
<dbReference type="SUPFAM" id="SSF111369">
    <property type="entry name" value="HlyD-like secretion proteins"/>
    <property type="match status" value="1"/>
</dbReference>
<dbReference type="GO" id="GO:0046872">
    <property type="term" value="F:metal ion binding"/>
    <property type="evidence" value="ECO:0007669"/>
    <property type="project" value="InterPro"/>
</dbReference>
<dbReference type="FunFam" id="2.40.30.170:FF:000010">
    <property type="entry name" value="Efflux RND transporter periplasmic adaptor subunit"/>
    <property type="match status" value="1"/>
</dbReference>
<comment type="caution">
    <text evidence="8">The sequence shown here is derived from an EMBL/GenBank/DDBJ whole genome shotgun (WGS) entry which is preliminary data.</text>
</comment>
<dbReference type="Pfam" id="PF11827">
    <property type="entry name" value="DUF3347"/>
    <property type="match status" value="2"/>
</dbReference>
<feature type="compositionally biased region" description="Basic and acidic residues" evidence="3">
    <location>
        <begin position="42"/>
        <end position="51"/>
    </location>
</feature>
<dbReference type="Pfam" id="PF25954">
    <property type="entry name" value="Beta-barrel_RND_2"/>
    <property type="match status" value="1"/>
</dbReference>
<dbReference type="Proteomes" id="UP000448292">
    <property type="component" value="Unassembled WGS sequence"/>
</dbReference>
<dbReference type="PANTHER" id="PTHR30097">
    <property type="entry name" value="CATION EFFLUX SYSTEM PROTEIN CUSB"/>
    <property type="match status" value="1"/>
</dbReference>
<feature type="domain" description="CusB-like beta-barrel" evidence="7">
    <location>
        <begin position="282"/>
        <end position="357"/>
    </location>
</feature>
<dbReference type="AlphaFoldDB" id="A0A7M3MBG4"/>